<feature type="zinc finger region" description="C3H1-type" evidence="1">
    <location>
        <begin position="127"/>
        <end position="154"/>
    </location>
</feature>
<keyword evidence="1" id="KW-0479">Metal-binding</keyword>
<reference evidence="4 5" key="1">
    <citation type="submission" date="2014-02" db="EMBL/GenBank/DDBJ databases">
        <authorList>
            <person name="Sibley D."/>
            <person name="Venepally P."/>
            <person name="Karamycheva S."/>
            <person name="Hadjithomas M."/>
            <person name="Khan A."/>
            <person name="Brunk B."/>
            <person name="Roos D."/>
            <person name="Caler E."/>
            <person name="Lorenzi H."/>
        </authorList>
    </citation>
    <scope>NUCLEOTIDE SEQUENCE [LARGE SCALE GENOMIC DNA]</scope>
    <source>
        <strain evidence="4 5">GAB2-2007-GAL-DOM2</strain>
    </source>
</reference>
<dbReference type="SMART" id="SM00356">
    <property type="entry name" value="ZnF_C3H1"/>
    <property type="match status" value="3"/>
</dbReference>
<evidence type="ECO:0000313" key="4">
    <source>
        <dbReference type="EMBL" id="KFG43926.1"/>
    </source>
</evidence>
<feature type="domain" description="C3H1-type" evidence="3">
    <location>
        <begin position="127"/>
        <end position="154"/>
    </location>
</feature>
<dbReference type="EMBL" id="AHZU02000469">
    <property type="protein sequence ID" value="KFG43926.1"/>
    <property type="molecule type" value="Genomic_DNA"/>
</dbReference>
<feature type="region of interest" description="Disordered" evidence="2">
    <location>
        <begin position="949"/>
        <end position="969"/>
    </location>
</feature>
<feature type="region of interest" description="Disordered" evidence="2">
    <location>
        <begin position="94"/>
        <end position="121"/>
    </location>
</feature>
<dbReference type="AlphaFoldDB" id="A0A086KHQ8"/>
<proteinExistence type="predicted"/>
<keyword evidence="1" id="KW-0862">Zinc</keyword>
<dbReference type="Proteomes" id="UP000028837">
    <property type="component" value="Unassembled WGS sequence"/>
</dbReference>
<evidence type="ECO:0000256" key="2">
    <source>
        <dbReference type="SAM" id="MobiDB-lite"/>
    </source>
</evidence>
<dbReference type="GO" id="GO:0008270">
    <property type="term" value="F:zinc ion binding"/>
    <property type="evidence" value="ECO:0007669"/>
    <property type="project" value="UniProtKB-KW"/>
</dbReference>
<organism evidence="4 5">
    <name type="scientific">Toxoplasma gondii GAB2-2007-GAL-DOM2</name>
    <dbReference type="NCBI Taxonomy" id="1130820"/>
    <lineage>
        <taxon>Eukaryota</taxon>
        <taxon>Sar</taxon>
        <taxon>Alveolata</taxon>
        <taxon>Apicomplexa</taxon>
        <taxon>Conoidasida</taxon>
        <taxon>Coccidia</taxon>
        <taxon>Eucoccidiorida</taxon>
        <taxon>Eimeriorina</taxon>
        <taxon>Sarcocystidae</taxon>
        <taxon>Toxoplasma</taxon>
    </lineage>
</organism>
<dbReference type="VEuPathDB" id="ToxoDB:TGDOM2_269310"/>
<sequence length="969" mass="104253">MACGSLLSEEDLCRFRTKKCRRLVSGACEFGITRCQYSHNQYWSRRCPIYLSDRSFIRYIHVLCPHVTTKQADPTERPTHGGGCGRPRCIRRQAGGGASGQQIPHTKGNGRRRGGSGSGKGGGDACCCFNEWKEEIIVNTCPRGGECPFAHSTEEILYHPLFYKMIICEKYREDVCDTYYCPYIHGLAEARQPKQYKLPFTTGIDIPPLPCVTIVARIEKKKAPLSGVTLEDATTTAVGHNAAVSGDNAGSLLRQAVAAAQRQHRELQQRGLQICRSLTNNGESDLPDVSRKLGEPAAHSVSNLVGSNPQHEVRARPDCSGEAGASEDDNAFACKALFDALRTLEGDKPSCNLSMTGGNRRSKTRESGLEAVTARLTGSQHRSFSGSRWTSLRPALASQFDNTPIRGRERQAQELTPPRGAPRLMLGGIAPEAAASLASRMSPVQLLTAAFELCGHDTRKDTRGFSLDNFDGVQEGRTVQPDVKPMGRLTEVHCGEVDRDVTERQIDCDVEQAGVPVEESVADNDQMMSAQLLLHFGPQSSSRSERALDPTPVMPPTSAIPPEGQVVSESECPQGTAHAPPSEVASGSPAEEGGVAGGIPFASLESSTASSPLSSPSSPSQDFQSGDLVAFTTQSDTSRDQPCCMSATTRSPSESGAEPELPSPDRSSHHSVSSAGNGRTGDGEVTDVVGADVSVRGVTESGAVVSVIMEPVIDEELKNDGERSDTPKEEIRETVAVGKTRNREWKLLSRGCIPQPSASYAVGGVEANTEHDNQVIVDGERTELLEGEGCQSEVSPQQSGGNLNDGLPFQDATNRTPNELIDLLEQAIKALWENVWKHTPKQWTRIQCASRELTNLLELRSIGQLATVGVTEDQWSDLMSVMCALEGSSTLPATGGLFLASTGASPSSSSSELACNWVRSVPGPDHSSPLSFTYIDRCAQSGKPPNFCSGRRLPRASEDMSPTHAFLHW</sequence>
<name>A0A086KHQ8_TOXGO</name>
<feature type="region of interest" description="Disordered" evidence="2">
    <location>
        <begin position="538"/>
        <end position="685"/>
    </location>
</feature>
<accession>A0A086KHQ8</accession>
<evidence type="ECO:0000313" key="5">
    <source>
        <dbReference type="Proteomes" id="UP000028837"/>
    </source>
</evidence>
<feature type="domain" description="C3H1-type" evidence="3">
    <location>
        <begin position="14"/>
        <end position="42"/>
    </location>
</feature>
<dbReference type="OrthoDB" id="20534at2759"/>
<dbReference type="PROSITE" id="PS50103">
    <property type="entry name" value="ZF_C3H1"/>
    <property type="match status" value="2"/>
</dbReference>
<keyword evidence="1" id="KW-0863">Zinc-finger</keyword>
<comment type="caution">
    <text evidence="4">The sequence shown here is derived from an EMBL/GenBank/DDBJ whole genome shotgun (WGS) entry which is preliminary data.</text>
</comment>
<gene>
    <name evidence="4" type="ORF">TGDOM2_269310</name>
</gene>
<dbReference type="Gene3D" id="3.30.1370.210">
    <property type="match status" value="1"/>
</dbReference>
<feature type="region of interest" description="Disordered" evidence="2">
    <location>
        <begin position="301"/>
        <end position="326"/>
    </location>
</feature>
<feature type="compositionally biased region" description="Polar residues" evidence="2">
    <location>
        <begin position="301"/>
        <end position="310"/>
    </location>
</feature>
<evidence type="ECO:0000256" key="1">
    <source>
        <dbReference type="PROSITE-ProRule" id="PRU00723"/>
    </source>
</evidence>
<feature type="compositionally biased region" description="Low complexity" evidence="2">
    <location>
        <begin position="600"/>
        <end position="625"/>
    </location>
</feature>
<protein>
    <submittedName>
        <fullName evidence="4">Putative zinc finger protein</fullName>
    </submittedName>
</protein>
<dbReference type="InterPro" id="IPR000571">
    <property type="entry name" value="Znf_CCCH"/>
</dbReference>
<feature type="zinc finger region" description="C3H1-type" evidence="1">
    <location>
        <begin position="14"/>
        <end position="42"/>
    </location>
</feature>
<evidence type="ECO:0000259" key="3">
    <source>
        <dbReference type="PROSITE" id="PS50103"/>
    </source>
</evidence>